<dbReference type="InterPro" id="IPR052054">
    <property type="entry name" value="Oxidative_DNA_repair_enzyme"/>
</dbReference>
<evidence type="ECO:0000256" key="8">
    <source>
        <dbReference type="ARBA" id="ARBA00023295"/>
    </source>
</evidence>
<evidence type="ECO:0000256" key="3">
    <source>
        <dbReference type="ARBA" id="ARBA00022763"/>
    </source>
</evidence>
<accession>A0AAF3J643</accession>
<dbReference type="InterPro" id="IPR023170">
    <property type="entry name" value="HhH_base_excis_C"/>
</dbReference>
<dbReference type="InterPro" id="IPR011257">
    <property type="entry name" value="DNA_glycosylase"/>
</dbReference>
<dbReference type="GO" id="GO:0003684">
    <property type="term" value="F:damaged DNA binding"/>
    <property type="evidence" value="ECO:0007669"/>
    <property type="project" value="InterPro"/>
</dbReference>
<dbReference type="Gene3D" id="1.10.340.30">
    <property type="entry name" value="Hypothetical protein, domain 2"/>
    <property type="match status" value="1"/>
</dbReference>
<keyword evidence="5" id="KW-0234">DNA repair</keyword>
<comment type="catalytic activity">
    <reaction evidence="9">
        <text>2'-deoxyribonucleotide-(2'-deoxyribose 5'-phosphate)-2'-deoxyribonucleotide-DNA = a 3'-end 2'-deoxyribonucleotide-(2,3-dehydro-2,3-deoxyribose 5'-phosphate)-DNA + a 5'-end 5'-phospho-2'-deoxyribonucleoside-DNA + H(+)</text>
        <dbReference type="Rhea" id="RHEA:66592"/>
        <dbReference type="Rhea" id="RHEA-COMP:13180"/>
        <dbReference type="Rhea" id="RHEA-COMP:16897"/>
        <dbReference type="Rhea" id="RHEA-COMP:17067"/>
        <dbReference type="ChEBI" id="CHEBI:15378"/>
        <dbReference type="ChEBI" id="CHEBI:136412"/>
        <dbReference type="ChEBI" id="CHEBI:157695"/>
        <dbReference type="ChEBI" id="CHEBI:167181"/>
        <dbReference type="EC" id="4.2.99.18"/>
    </reaction>
</comment>
<dbReference type="Pfam" id="PF07934">
    <property type="entry name" value="OGG_N"/>
    <property type="match status" value="1"/>
</dbReference>
<dbReference type="GO" id="GO:0006289">
    <property type="term" value="P:nucleotide-excision repair"/>
    <property type="evidence" value="ECO:0007669"/>
    <property type="project" value="InterPro"/>
</dbReference>
<keyword evidence="6" id="KW-0456">Lyase</keyword>
<evidence type="ECO:0000256" key="10">
    <source>
        <dbReference type="SAM" id="MobiDB-lite"/>
    </source>
</evidence>
<feature type="compositionally biased region" description="Basic residues" evidence="10">
    <location>
        <begin position="368"/>
        <end position="383"/>
    </location>
</feature>
<evidence type="ECO:0000256" key="2">
    <source>
        <dbReference type="ARBA" id="ARBA00012720"/>
    </source>
</evidence>
<dbReference type="InterPro" id="IPR012904">
    <property type="entry name" value="OGG_N"/>
</dbReference>
<dbReference type="GO" id="GO:0006284">
    <property type="term" value="P:base-excision repair"/>
    <property type="evidence" value="ECO:0007669"/>
    <property type="project" value="InterPro"/>
</dbReference>
<proteinExistence type="inferred from homology"/>
<organism evidence="12 13">
    <name type="scientific">Mesorhabditis belari</name>
    <dbReference type="NCBI Taxonomy" id="2138241"/>
    <lineage>
        <taxon>Eukaryota</taxon>
        <taxon>Metazoa</taxon>
        <taxon>Ecdysozoa</taxon>
        <taxon>Nematoda</taxon>
        <taxon>Chromadorea</taxon>
        <taxon>Rhabditida</taxon>
        <taxon>Rhabditina</taxon>
        <taxon>Rhabditomorpha</taxon>
        <taxon>Rhabditoidea</taxon>
        <taxon>Rhabditidae</taxon>
        <taxon>Mesorhabditinae</taxon>
        <taxon>Mesorhabditis</taxon>
    </lineage>
</organism>
<evidence type="ECO:0000256" key="9">
    <source>
        <dbReference type="ARBA" id="ARBA00044632"/>
    </source>
</evidence>
<dbReference type="SUPFAM" id="SSF55945">
    <property type="entry name" value="TATA-box binding protein-like"/>
    <property type="match status" value="1"/>
</dbReference>
<feature type="region of interest" description="Disordered" evidence="10">
    <location>
        <begin position="358"/>
        <end position="383"/>
    </location>
</feature>
<dbReference type="EC" id="4.2.99.18" evidence="2"/>
<dbReference type="PANTHER" id="PTHR10242">
    <property type="entry name" value="8-OXOGUANINE DNA GLYCOSYLASE"/>
    <property type="match status" value="1"/>
</dbReference>
<evidence type="ECO:0000256" key="5">
    <source>
        <dbReference type="ARBA" id="ARBA00023204"/>
    </source>
</evidence>
<dbReference type="CDD" id="cd00056">
    <property type="entry name" value="ENDO3c"/>
    <property type="match status" value="1"/>
</dbReference>
<sequence>MGRIVGKIPLTSMINLKDTLKGGQSFRFRFSDGEKKYCGVAKGILFGVSEPSTSNELEYQVYGLTKERWDYFSESNLLRTSYGFCNFFQRFLGEYLGIEKNAHSLQDSITEFSKNISMHSPQAFQVKVLAQERFETLIAFITSANNNIERITKLVSKFSEEFGEEIYPIEIDNKEELQIIEKISPDFSNEHLGFRHAFPTAKMVWDSSEESAEKLEAKLRLMGYGYRAPYIAETIETLAADPSHPFYDNYDVNEFKDYEKCVTTLQTLKGVGKKVADCIALHGFQFGCSVPIDVHIRRITLNEFKHQDLRGLKVDGSLTVTDYKRIGDFYRLSFGQFAGLAQQVMFVYSLHRSKNLNKPLKKAQSAKTKAKAKPRAKAKQRKK</sequence>
<dbReference type="GO" id="GO:0140078">
    <property type="term" value="F:class I DNA-(apurinic or apyrimidinic site) endonuclease activity"/>
    <property type="evidence" value="ECO:0007669"/>
    <property type="project" value="UniProtKB-EC"/>
</dbReference>
<evidence type="ECO:0000256" key="6">
    <source>
        <dbReference type="ARBA" id="ARBA00023239"/>
    </source>
</evidence>
<evidence type="ECO:0000256" key="1">
    <source>
        <dbReference type="ARBA" id="ARBA00010679"/>
    </source>
</evidence>
<dbReference type="GO" id="GO:0008534">
    <property type="term" value="F:oxidized purine nucleobase lesion DNA N-glycosylase activity"/>
    <property type="evidence" value="ECO:0007669"/>
    <property type="project" value="InterPro"/>
</dbReference>
<comment type="similarity">
    <text evidence="1">Belongs to the type-1 OGG1 family.</text>
</comment>
<dbReference type="Gene3D" id="3.30.310.40">
    <property type="match status" value="1"/>
</dbReference>
<dbReference type="Proteomes" id="UP000887575">
    <property type="component" value="Unassembled WGS sequence"/>
</dbReference>
<keyword evidence="4" id="KW-0378">Hydrolase</keyword>
<dbReference type="AlphaFoldDB" id="A0AAF3J643"/>
<keyword evidence="3" id="KW-0227">DNA damage</keyword>
<feature type="domain" description="8-oxoguanine DNA glycosylase N-terminal" evidence="11">
    <location>
        <begin position="13"/>
        <end position="137"/>
    </location>
</feature>
<dbReference type="WBParaSite" id="MBELARI_LOCUS18570">
    <property type="protein sequence ID" value="MBELARI_LOCUS18570"/>
    <property type="gene ID" value="MBELARI_LOCUS18570"/>
</dbReference>
<evidence type="ECO:0000256" key="7">
    <source>
        <dbReference type="ARBA" id="ARBA00023268"/>
    </source>
</evidence>
<keyword evidence="8" id="KW-0326">Glycosidase</keyword>
<keyword evidence="12" id="KW-1185">Reference proteome</keyword>
<dbReference type="SUPFAM" id="SSF48150">
    <property type="entry name" value="DNA-glycosylase"/>
    <property type="match status" value="1"/>
</dbReference>
<evidence type="ECO:0000313" key="13">
    <source>
        <dbReference type="WBParaSite" id="MBELARI_LOCUS18570"/>
    </source>
</evidence>
<evidence type="ECO:0000313" key="12">
    <source>
        <dbReference type="Proteomes" id="UP000887575"/>
    </source>
</evidence>
<dbReference type="PANTHER" id="PTHR10242:SF2">
    <property type="entry name" value="N-GLYCOSYLASE_DNA LYASE"/>
    <property type="match status" value="1"/>
</dbReference>
<dbReference type="InterPro" id="IPR003265">
    <property type="entry name" value="HhH-GPD_domain"/>
</dbReference>
<name>A0AAF3J643_9BILA</name>
<evidence type="ECO:0000256" key="4">
    <source>
        <dbReference type="ARBA" id="ARBA00022801"/>
    </source>
</evidence>
<dbReference type="Gene3D" id="1.10.1670.10">
    <property type="entry name" value="Helix-hairpin-Helix base-excision DNA repair enzymes (C-terminal)"/>
    <property type="match status" value="1"/>
</dbReference>
<protein>
    <recommendedName>
        <fullName evidence="2">DNA-(apurinic or apyrimidinic site) lyase</fullName>
        <ecNumber evidence="2">4.2.99.18</ecNumber>
    </recommendedName>
</protein>
<reference evidence="13" key="1">
    <citation type="submission" date="2024-02" db="UniProtKB">
        <authorList>
            <consortium name="WormBaseParasite"/>
        </authorList>
    </citation>
    <scope>IDENTIFICATION</scope>
</reference>
<evidence type="ECO:0000259" key="11">
    <source>
        <dbReference type="Pfam" id="PF07934"/>
    </source>
</evidence>
<keyword evidence="7" id="KW-0511">Multifunctional enzyme</keyword>